<keyword evidence="4" id="KW-0904">Protein phosphatase</keyword>
<dbReference type="PANTHER" id="PTHR11717:SF7">
    <property type="entry name" value="LOW MOLECULAR WEIGHT PHOSPHOTYROSINE PROTEIN PHOSPHATASE"/>
    <property type="match status" value="1"/>
</dbReference>
<reference evidence="8" key="1">
    <citation type="submission" date="2016-10" db="EMBL/GenBank/DDBJ databases">
        <authorList>
            <person name="Varghese N."/>
            <person name="Submissions S."/>
        </authorList>
    </citation>
    <scope>NUCLEOTIDE SEQUENCE [LARGE SCALE GENOMIC DNA]</scope>
    <source>
        <strain evidence="8">DSM 7165</strain>
    </source>
</reference>
<dbReference type="SMART" id="SM00226">
    <property type="entry name" value="LMWPc"/>
    <property type="match status" value="1"/>
</dbReference>
<dbReference type="RefSeq" id="WP_218138956.1">
    <property type="nucleotide sequence ID" value="NZ_FNYH01000001.1"/>
</dbReference>
<dbReference type="InterPro" id="IPR017867">
    <property type="entry name" value="Tyr_phospatase_low_mol_wt"/>
</dbReference>
<dbReference type="GO" id="GO:0004725">
    <property type="term" value="F:protein tyrosine phosphatase activity"/>
    <property type="evidence" value="ECO:0007669"/>
    <property type="project" value="UniProtKB-EC"/>
</dbReference>
<dbReference type="EMBL" id="FNYH01000001">
    <property type="protein sequence ID" value="SEI39289.1"/>
    <property type="molecule type" value="Genomic_DNA"/>
</dbReference>
<gene>
    <name evidence="7" type="ORF">SAMN05421831_101228</name>
</gene>
<dbReference type="SUPFAM" id="SSF52788">
    <property type="entry name" value="Phosphotyrosine protein phosphatases I"/>
    <property type="match status" value="1"/>
</dbReference>
<dbReference type="CDD" id="cd16343">
    <property type="entry name" value="LMWPTP"/>
    <property type="match status" value="1"/>
</dbReference>
<dbReference type="Gene3D" id="3.40.50.2300">
    <property type="match status" value="1"/>
</dbReference>
<feature type="active site" evidence="5">
    <location>
        <position position="17"/>
    </location>
</feature>
<dbReference type="Pfam" id="PF01451">
    <property type="entry name" value="LMWPc"/>
    <property type="match status" value="1"/>
</dbReference>
<protein>
    <recommendedName>
        <fullName evidence="2">protein-tyrosine-phosphatase</fullName>
        <ecNumber evidence="2">3.1.3.48</ecNumber>
    </recommendedName>
</protein>
<accession>A0A1H6Q649</accession>
<evidence type="ECO:0000256" key="1">
    <source>
        <dbReference type="ARBA" id="ARBA00011063"/>
    </source>
</evidence>
<feature type="active site" description="Nucleophile" evidence="5">
    <location>
        <position position="11"/>
    </location>
</feature>
<evidence type="ECO:0000313" key="8">
    <source>
        <dbReference type="Proteomes" id="UP000242999"/>
    </source>
</evidence>
<proteinExistence type="inferred from homology"/>
<evidence type="ECO:0000256" key="2">
    <source>
        <dbReference type="ARBA" id="ARBA00013064"/>
    </source>
</evidence>
<keyword evidence="3" id="KW-0378">Hydrolase</keyword>
<dbReference type="Proteomes" id="UP000242999">
    <property type="component" value="Unassembled WGS sequence"/>
</dbReference>
<comment type="similarity">
    <text evidence="1">Belongs to the low molecular weight phosphotyrosine protein phosphatase family.</text>
</comment>
<dbReference type="FunFam" id="3.40.50.2300:FF:000113">
    <property type="entry name" value="Low molecular weight protein-tyrosine-phosphatase"/>
    <property type="match status" value="1"/>
</dbReference>
<keyword evidence="8" id="KW-1185">Reference proteome</keyword>
<dbReference type="STRING" id="64971.SAMN05421831_101228"/>
<dbReference type="PRINTS" id="PR00719">
    <property type="entry name" value="LMWPTPASE"/>
</dbReference>
<sequence length="166" mass="18375">MSKKIKVLFVCLGNICRSPTADGIFRQLVANAGLQEVIQVDSAGTGDWHIGKAPDARTQAAAKKAGYDLSHLRARQVKPQDLQTFDYVLAMDEANLAHLRAWQQAQTYAHVDLFLSLVPETGYQAVPDPYYGGPQGFDQVVRLVEIGSQAWLTYLIKQHKLPVKTP</sequence>
<organism evidence="7 8">
    <name type="scientific">Allopseudospirillum japonicum</name>
    <dbReference type="NCBI Taxonomy" id="64971"/>
    <lineage>
        <taxon>Bacteria</taxon>
        <taxon>Pseudomonadati</taxon>
        <taxon>Pseudomonadota</taxon>
        <taxon>Gammaproteobacteria</taxon>
        <taxon>Oceanospirillales</taxon>
        <taxon>Oceanospirillaceae</taxon>
        <taxon>Allopseudospirillum</taxon>
    </lineage>
</organism>
<dbReference type="PANTHER" id="PTHR11717">
    <property type="entry name" value="LOW MOLECULAR WEIGHT PROTEIN TYROSINE PHOSPHATASE"/>
    <property type="match status" value="1"/>
</dbReference>
<dbReference type="InterPro" id="IPR023485">
    <property type="entry name" value="Ptyr_pPase"/>
</dbReference>
<evidence type="ECO:0000259" key="6">
    <source>
        <dbReference type="SMART" id="SM00226"/>
    </source>
</evidence>
<dbReference type="EC" id="3.1.3.48" evidence="2"/>
<feature type="active site" description="Proton donor" evidence="5">
    <location>
        <position position="128"/>
    </location>
</feature>
<dbReference type="AlphaFoldDB" id="A0A1H6Q649"/>
<evidence type="ECO:0000256" key="4">
    <source>
        <dbReference type="ARBA" id="ARBA00022912"/>
    </source>
</evidence>
<evidence type="ECO:0000256" key="3">
    <source>
        <dbReference type="ARBA" id="ARBA00022801"/>
    </source>
</evidence>
<dbReference type="InterPro" id="IPR050438">
    <property type="entry name" value="LMW_PTPase"/>
</dbReference>
<evidence type="ECO:0000256" key="5">
    <source>
        <dbReference type="PIRSR" id="PIRSR617867-1"/>
    </source>
</evidence>
<feature type="domain" description="Phosphotyrosine protein phosphatase I" evidence="6">
    <location>
        <begin position="5"/>
        <end position="154"/>
    </location>
</feature>
<dbReference type="InterPro" id="IPR036196">
    <property type="entry name" value="Ptyr_pPase_sf"/>
</dbReference>
<evidence type="ECO:0000313" key="7">
    <source>
        <dbReference type="EMBL" id="SEI39289.1"/>
    </source>
</evidence>
<name>A0A1H6Q649_9GAMM</name>